<dbReference type="PATRIC" id="fig|34073.19.peg.7030"/>
<sequence length="165" mass="18461">MRYIIQPMPAKHPSIQSAGAPQGDALALDEQLCFALYSTMLSLNKVYRGLLRDLDLTYLQYLVMLVLWEQDGINVSEICARLSLETTTLTPLLKRLEAHGLIQRVRSATDERQVIVSLTAEGRALRGKAKALPSCLAQAMELSPKDIVKLRTQLRTLRSNLDRNA</sequence>
<dbReference type="SMART" id="SM00347">
    <property type="entry name" value="HTH_MARR"/>
    <property type="match status" value="1"/>
</dbReference>
<reference evidence="7 8" key="1">
    <citation type="submission" date="2015-03" db="EMBL/GenBank/DDBJ databases">
        <title>Genome sequence of Variovorax paradoxus TBEA6.</title>
        <authorList>
            <person name="Poehlein A."/>
            <person name="Schuldes J."/>
            <person name="Wuebbeler J.H."/>
            <person name="Hiessl S."/>
            <person name="Steinbuechel A."/>
            <person name="Daniel R."/>
        </authorList>
    </citation>
    <scope>NUCLEOTIDE SEQUENCE [LARGE SCALE GENOMIC DNA]</scope>
    <source>
        <strain evidence="7 8">TBEA6</strain>
    </source>
</reference>
<keyword evidence="4" id="KW-0238">DNA-binding</keyword>
<dbReference type="GO" id="GO:0003700">
    <property type="term" value="F:DNA-binding transcription factor activity"/>
    <property type="evidence" value="ECO:0007669"/>
    <property type="project" value="InterPro"/>
</dbReference>
<evidence type="ECO:0000256" key="4">
    <source>
        <dbReference type="ARBA" id="ARBA00023125"/>
    </source>
</evidence>
<dbReference type="PANTHER" id="PTHR33164:SF5">
    <property type="entry name" value="ORGANIC HYDROPEROXIDE RESISTANCE TRANSCRIPTIONAL REGULATOR"/>
    <property type="match status" value="1"/>
</dbReference>
<keyword evidence="2" id="KW-0963">Cytoplasm</keyword>
<accession>A0A0H2LP83</accession>
<evidence type="ECO:0000256" key="2">
    <source>
        <dbReference type="ARBA" id="ARBA00022490"/>
    </source>
</evidence>
<dbReference type="InterPro" id="IPR036388">
    <property type="entry name" value="WH-like_DNA-bd_sf"/>
</dbReference>
<dbReference type="FunFam" id="1.10.10.10:FF:000163">
    <property type="entry name" value="MarR family transcriptional regulator"/>
    <property type="match status" value="1"/>
</dbReference>
<dbReference type="Gene3D" id="1.10.10.10">
    <property type="entry name" value="Winged helix-like DNA-binding domain superfamily/Winged helix DNA-binding domain"/>
    <property type="match status" value="1"/>
</dbReference>
<evidence type="ECO:0000313" key="8">
    <source>
        <dbReference type="Proteomes" id="UP000035170"/>
    </source>
</evidence>
<keyword evidence="5" id="KW-0804">Transcription</keyword>
<dbReference type="EMBL" id="JZWI01000074">
    <property type="protein sequence ID" value="KLN52089.1"/>
    <property type="molecule type" value="Genomic_DNA"/>
</dbReference>
<dbReference type="Proteomes" id="UP000035170">
    <property type="component" value="Unassembled WGS sequence"/>
</dbReference>
<evidence type="ECO:0000313" key="7">
    <source>
        <dbReference type="EMBL" id="KLN52089.1"/>
    </source>
</evidence>
<evidence type="ECO:0000259" key="6">
    <source>
        <dbReference type="PROSITE" id="PS50995"/>
    </source>
</evidence>
<dbReference type="PRINTS" id="PR00598">
    <property type="entry name" value="HTHMARR"/>
</dbReference>
<protein>
    <submittedName>
        <fullName evidence="7">Organic hydroperoxide resistance transcriptional regulator</fullName>
    </submittedName>
</protein>
<dbReference type="AlphaFoldDB" id="A0A0H2LP83"/>
<gene>
    <name evidence="7" type="primary">ohrR3</name>
    <name evidence="7" type="ORF">VPARA_68080</name>
</gene>
<dbReference type="GO" id="GO:0003677">
    <property type="term" value="F:DNA binding"/>
    <property type="evidence" value="ECO:0007669"/>
    <property type="project" value="UniProtKB-KW"/>
</dbReference>
<proteinExistence type="predicted"/>
<dbReference type="PROSITE" id="PS50995">
    <property type="entry name" value="HTH_MARR_2"/>
    <property type="match status" value="1"/>
</dbReference>
<dbReference type="GO" id="GO:0005737">
    <property type="term" value="C:cytoplasm"/>
    <property type="evidence" value="ECO:0007669"/>
    <property type="project" value="UniProtKB-SubCell"/>
</dbReference>
<name>A0A0H2LP83_VARPD</name>
<dbReference type="InterPro" id="IPR000835">
    <property type="entry name" value="HTH_MarR-typ"/>
</dbReference>
<dbReference type="InterPro" id="IPR055166">
    <property type="entry name" value="Transc_reg_Sar_Rot_HTH"/>
</dbReference>
<evidence type="ECO:0000256" key="1">
    <source>
        <dbReference type="ARBA" id="ARBA00004496"/>
    </source>
</evidence>
<dbReference type="Pfam" id="PF22381">
    <property type="entry name" value="Staph_reg_Sar_Rot"/>
    <property type="match status" value="1"/>
</dbReference>
<comment type="caution">
    <text evidence="7">The sequence shown here is derived from an EMBL/GenBank/DDBJ whole genome shotgun (WGS) entry which is preliminary data.</text>
</comment>
<dbReference type="GO" id="GO:0006950">
    <property type="term" value="P:response to stress"/>
    <property type="evidence" value="ECO:0007669"/>
    <property type="project" value="TreeGrafter"/>
</dbReference>
<dbReference type="PANTHER" id="PTHR33164">
    <property type="entry name" value="TRANSCRIPTIONAL REGULATOR, MARR FAMILY"/>
    <property type="match status" value="1"/>
</dbReference>
<feature type="domain" description="HTH marR-type" evidence="6">
    <location>
        <begin position="29"/>
        <end position="159"/>
    </location>
</feature>
<evidence type="ECO:0000256" key="3">
    <source>
        <dbReference type="ARBA" id="ARBA00023015"/>
    </source>
</evidence>
<evidence type="ECO:0000256" key="5">
    <source>
        <dbReference type="ARBA" id="ARBA00023163"/>
    </source>
</evidence>
<dbReference type="SUPFAM" id="SSF46785">
    <property type="entry name" value="Winged helix' DNA-binding domain"/>
    <property type="match status" value="1"/>
</dbReference>
<organism evidence="7 8">
    <name type="scientific">Variovorax paradoxus</name>
    <dbReference type="NCBI Taxonomy" id="34073"/>
    <lineage>
        <taxon>Bacteria</taxon>
        <taxon>Pseudomonadati</taxon>
        <taxon>Pseudomonadota</taxon>
        <taxon>Betaproteobacteria</taxon>
        <taxon>Burkholderiales</taxon>
        <taxon>Comamonadaceae</taxon>
        <taxon>Variovorax</taxon>
    </lineage>
</organism>
<dbReference type="InterPro" id="IPR039422">
    <property type="entry name" value="MarR/SlyA-like"/>
</dbReference>
<keyword evidence="8" id="KW-1185">Reference proteome</keyword>
<comment type="subcellular location">
    <subcellularLocation>
        <location evidence="1">Cytoplasm</location>
    </subcellularLocation>
</comment>
<keyword evidence="3" id="KW-0805">Transcription regulation</keyword>
<dbReference type="InterPro" id="IPR036390">
    <property type="entry name" value="WH_DNA-bd_sf"/>
</dbReference>